<dbReference type="AlphaFoldDB" id="A0A6J1PR17"/>
<dbReference type="RefSeq" id="XP_024872179.1">
    <property type="nucleotide sequence ID" value="XM_025016411.1"/>
</dbReference>
<proteinExistence type="predicted"/>
<evidence type="ECO:0000313" key="2">
    <source>
        <dbReference type="RefSeq" id="XP_024872179.1"/>
    </source>
</evidence>
<dbReference type="Proteomes" id="UP000504618">
    <property type="component" value="Unplaced"/>
</dbReference>
<accession>A0A6J1PR17</accession>
<keyword evidence="1" id="KW-1185">Reference proteome</keyword>
<organism evidence="1 2">
    <name type="scientific">Temnothorax curvispinosus</name>
    <dbReference type="NCBI Taxonomy" id="300111"/>
    <lineage>
        <taxon>Eukaryota</taxon>
        <taxon>Metazoa</taxon>
        <taxon>Ecdysozoa</taxon>
        <taxon>Arthropoda</taxon>
        <taxon>Hexapoda</taxon>
        <taxon>Insecta</taxon>
        <taxon>Pterygota</taxon>
        <taxon>Neoptera</taxon>
        <taxon>Endopterygota</taxon>
        <taxon>Hymenoptera</taxon>
        <taxon>Apocrita</taxon>
        <taxon>Aculeata</taxon>
        <taxon>Formicoidea</taxon>
        <taxon>Formicidae</taxon>
        <taxon>Myrmicinae</taxon>
        <taxon>Temnothorax</taxon>
    </lineage>
</organism>
<evidence type="ECO:0000313" key="1">
    <source>
        <dbReference type="Proteomes" id="UP000504618"/>
    </source>
</evidence>
<dbReference type="OrthoDB" id="7554969at2759"/>
<protein>
    <submittedName>
        <fullName evidence="2">Uncharacterized protein LOC112454816</fullName>
    </submittedName>
</protein>
<dbReference type="GeneID" id="112454816"/>
<sequence length="335" mass="37727">MPTRSALGLSLILERPENEEILRQRNIDTETRASRNDMEMEVINDEESQELNQDPYSNFGDISVNDPLLPSVHLGCDGNAGESRDSGVAINSVPDAQAIVKYVNTSASIIKEAFVVSGTTLKARDFSDNDSSEIRKFTRYADDFSGKASIILRLPPVQTTTRRAEAEFKDFKDANHALDTIDALGDPVKLKANLEQRFVVSKGVVSDWPSSIPELWSSIQDKSKILSMERMYRRKWDPLSSKTSLVATDNIVVTFKDKNIRNLTVFDKGIVLRVRRYVPQVRQCFNCFRFGHTKLNCKSETRCIICGDKAHGQCDREQRCYNCGGCHKSTFRGCP</sequence>
<name>A0A6J1PR17_9HYME</name>
<gene>
    <name evidence="2" type="primary">LOC112454816</name>
</gene>
<reference evidence="2" key="1">
    <citation type="submission" date="2025-08" db="UniProtKB">
        <authorList>
            <consortium name="RefSeq"/>
        </authorList>
    </citation>
    <scope>IDENTIFICATION</scope>
    <source>
        <tissue evidence="2">Whole body</tissue>
    </source>
</reference>